<sequence>MKTARRLLAGLAVAGAFVAASALPAAAQAAPNLQLSAYDALVAPDAFISSNVWLGTDDELEGPVSLTVDTSDLNGASIDWSVSGSDWLCSPESATVTRCDRPVGQDETFGVGFYYTVAGKADAEVGTEGSISFAVEVDGATATAKSAVTIAEASDLSTGGLDENGEPPTLNATGEPGGLAKANAPVSNVGKSTVEGARLVISPDYRTAYAGNFSNCTNYEFAFAVCEFDEPLEPGKNYRLSEDIPYSIDKLARTGAVYTTYTDWWVEGDWKLVEKSWIENAGGEPQQGTGERLRLEEVANARRAPQTDVTPYDSFQQVKITVGGDNHVDMAAVGATASGAVGATVTVKPGIDNLGPAYLESPEEMPTKPAVRITVPEGATVVEAPWDCAPFTEGGTWPADEDAWGKAGAREYGCLVWDVFPGNPYEFEFKLKIDQVVENAVGTITAKIDGDPNAANDTAEIVLNSTGDGGGSGGGDGGGLPVTGPQATLIAGAGVLLVGAGAAFVLVRRRRTRFVA</sequence>
<keyword evidence="2" id="KW-0812">Transmembrane</keyword>
<dbReference type="EMBL" id="BONC01000015">
    <property type="protein sequence ID" value="GIF56510.1"/>
    <property type="molecule type" value="Genomic_DNA"/>
</dbReference>
<feature type="region of interest" description="Disordered" evidence="1">
    <location>
        <begin position="156"/>
        <end position="177"/>
    </location>
</feature>
<protein>
    <recommendedName>
        <fullName evidence="6">LPXTG-motif cell wall-anchored protein</fullName>
    </recommendedName>
</protein>
<proteinExistence type="predicted"/>
<reference evidence="4 5" key="1">
    <citation type="submission" date="2021-01" db="EMBL/GenBank/DDBJ databases">
        <title>Whole genome shotgun sequence of Asanoa iriomotensis NBRC 100142.</title>
        <authorList>
            <person name="Komaki H."/>
            <person name="Tamura T."/>
        </authorList>
    </citation>
    <scope>NUCLEOTIDE SEQUENCE [LARGE SCALE GENOMIC DNA]</scope>
    <source>
        <strain evidence="4 5">NBRC 100142</strain>
    </source>
</reference>
<evidence type="ECO:0000256" key="1">
    <source>
        <dbReference type="SAM" id="MobiDB-lite"/>
    </source>
</evidence>
<name>A0ABQ4C151_9ACTN</name>
<feature type="signal peptide" evidence="3">
    <location>
        <begin position="1"/>
        <end position="29"/>
    </location>
</feature>
<keyword evidence="5" id="KW-1185">Reference proteome</keyword>
<feature type="chain" id="PRO_5046023636" description="LPXTG-motif cell wall-anchored protein" evidence="3">
    <location>
        <begin position="30"/>
        <end position="516"/>
    </location>
</feature>
<keyword evidence="2" id="KW-1133">Transmembrane helix</keyword>
<dbReference type="PROSITE" id="PS51318">
    <property type="entry name" value="TAT"/>
    <property type="match status" value="1"/>
</dbReference>
<keyword evidence="3" id="KW-0732">Signal</keyword>
<dbReference type="Proteomes" id="UP000624325">
    <property type="component" value="Unassembled WGS sequence"/>
</dbReference>
<evidence type="ECO:0008006" key="6">
    <source>
        <dbReference type="Google" id="ProtNLM"/>
    </source>
</evidence>
<accession>A0ABQ4C151</accession>
<evidence type="ECO:0000313" key="5">
    <source>
        <dbReference type="Proteomes" id="UP000624325"/>
    </source>
</evidence>
<evidence type="ECO:0000313" key="4">
    <source>
        <dbReference type="EMBL" id="GIF56510.1"/>
    </source>
</evidence>
<evidence type="ECO:0000256" key="3">
    <source>
        <dbReference type="SAM" id="SignalP"/>
    </source>
</evidence>
<comment type="caution">
    <text evidence="4">The sequence shown here is derived from an EMBL/GenBank/DDBJ whole genome shotgun (WGS) entry which is preliminary data.</text>
</comment>
<evidence type="ECO:0000256" key="2">
    <source>
        <dbReference type="SAM" id="Phobius"/>
    </source>
</evidence>
<gene>
    <name evidence="4" type="ORF">Air01nite_26050</name>
</gene>
<keyword evidence="2" id="KW-0472">Membrane</keyword>
<dbReference type="InterPro" id="IPR006311">
    <property type="entry name" value="TAT_signal"/>
</dbReference>
<feature type="transmembrane region" description="Helical" evidence="2">
    <location>
        <begin position="489"/>
        <end position="507"/>
    </location>
</feature>
<organism evidence="4 5">
    <name type="scientific">Asanoa iriomotensis</name>
    <dbReference type="NCBI Taxonomy" id="234613"/>
    <lineage>
        <taxon>Bacteria</taxon>
        <taxon>Bacillati</taxon>
        <taxon>Actinomycetota</taxon>
        <taxon>Actinomycetes</taxon>
        <taxon>Micromonosporales</taxon>
        <taxon>Micromonosporaceae</taxon>
        <taxon>Asanoa</taxon>
    </lineage>
</organism>